<dbReference type="SUPFAM" id="SSF69318">
    <property type="entry name" value="Integrin alpha N-terminal domain"/>
    <property type="match status" value="1"/>
</dbReference>
<organism evidence="2">
    <name type="scientific">uncultured marine group II/III euryarchaeote KM3_07_G11</name>
    <dbReference type="NCBI Taxonomy" id="1457840"/>
    <lineage>
        <taxon>Archaea</taxon>
        <taxon>Methanobacteriati</taxon>
        <taxon>Methanobacteriota</taxon>
        <taxon>environmental samples</taxon>
    </lineage>
</organism>
<name>A0A075G3S4_9EURY</name>
<dbReference type="InterPro" id="IPR028994">
    <property type="entry name" value="Integrin_alpha_N"/>
</dbReference>
<reference evidence="2" key="1">
    <citation type="journal article" date="2014" name="Genome Biol. Evol.">
        <title>Pangenome evidence for extensive interdomain horizontal transfer affecting lineage core and shell genes in uncultured planktonic thaumarchaeota and euryarchaeota.</title>
        <authorList>
            <person name="Deschamps P."/>
            <person name="Zivanovic Y."/>
            <person name="Moreira D."/>
            <person name="Rodriguez-Valera F."/>
            <person name="Lopez-Garcia P."/>
        </authorList>
    </citation>
    <scope>NUCLEOTIDE SEQUENCE</scope>
</reference>
<protein>
    <submittedName>
        <fullName evidence="2">FG-GAP repeat domain protein</fullName>
    </submittedName>
</protein>
<evidence type="ECO:0000256" key="1">
    <source>
        <dbReference type="ARBA" id="ARBA00022729"/>
    </source>
</evidence>
<keyword evidence="1" id="KW-0732">Signal</keyword>
<dbReference type="Pfam" id="PF13517">
    <property type="entry name" value="FG-GAP_3"/>
    <property type="match status" value="1"/>
</dbReference>
<sequence>MRPTAFISVLIILLLFSAPLSGCLGGDDGDCSDGPVILQFVEVVSDPDAITVANIRFADLDGDGVEEIFATHPMLGEISRVDCSSGTCVEERISEGLNAPVRTHVADLNGDGTNEIIVSDIGILPPADELVGRIVVLTPELEGGYSNEVILEGVGRLTCAEAADLDGDGDLDLAVCIFGNEAGSVVWLEQLDNGSWESHQLDHRPGAIHAFPFDADGDGDMDIAVSLSQLSEEILIFRNDGTGNFMKHVLASSADTWYGMSGIAISDLDQDGDFDILYTNGDTLDMDTPEGYDPHEMHGAAWLENDGAGGFTEHELTRIWGAYANAPFDYDSDGDLDIVVGTFQLDMVMPNSQPLDMVLLINDGNQNFTRQDIPDGMRYMLTMDVGDFDGDGKDDLIGGSHRLGFAGNAHRMVELSWGVEGQICL</sequence>
<proteinExistence type="predicted"/>
<evidence type="ECO:0000313" key="2">
    <source>
        <dbReference type="EMBL" id="AIE98710.1"/>
    </source>
</evidence>
<dbReference type="InterPro" id="IPR013517">
    <property type="entry name" value="FG-GAP"/>
</dbReference>
<dbReference type="EMBL" id="KF900542">
    <property type="protein sequence ID" value="AIE98710.1"/>
    <property type="molecule type" value="Genomic_DNA"/>
</dbReference>
<dbReference type="PANTHER" id="PTHR44103">
    <property type="entry name" value="PROPROTEIN CONVERTASE P"/>
    <property type="match status" value="1"/>
</dbReference>
<dbReference type="AlphaFoldDB" id="A0A075G3S4"/>
<dbReference type="PANTHER" id="PTHR44103:SF1">
    <property type="entry name" value="PROPROTEIN CONVERTASE P"/>
    <property type="match status" value="1"/>
</dbReference>
<accession>A0A075G3S4</accession>
<dbReference type="Gene3D" id="2.130.10.130">
    <property type="entry name" value="Integrin alpha, N-terminal"/>
    <property type="match status" value="1"/>
</dbReference>